<evidence type="ECO:0000256" key="2">
    <source>
        <dbReference type="ARBA" id="ARBA00022763"/>
    </source>
</evidence>
<dbReference type="InterPro" id="IPR022965">
    <property type="entry name" value="Helicase_Hel308"/>
</dbReference>
<dbReference type="InterPro" id="IPR011545">
    <property type="entry name" value="DEAD/DEAH_box_helicase_dom"/>
</dbReference>
<dbReference type="GO" id="GO:0005524">
    <property type="term" value="F:ATP binding"/>
    <property type="evidence" value="ECO:0007669"/>
    <property type="project" value="UniProtKB-KW"/>
</dbReference>
<dbReference type="PANTHER" id="PTHR47961:SF10">
    <property type="entry name" value="ATP-DEPENDENT DNA HELICASE HEL308"/>
    <property type="match status" value="1"/>
</dbReference>
<keyword evidence="2" id="KW-0227">DNA damage</keyword>
<evidence type="ECO:0000313" key="15">
    <source>
        <dbReference type="EMBL" id="KUG17064.1"/>
    </source>
</evidence>
<dbReference type="SUPFAM" id="SSF46785">
    <property type="entry name" value="Winged helix' DNA-binding domain"/>
    <property type="match status" value="1"/>
</dbReference>
<dbReference type="SMART" id="SM00487">
    <property type="entry name" value="DEXDc"/>
    <property type="match status" value="1"/>
</dbReference>
<proteinExistence type="inferred from homology"/>
<dbReference type="Pfam" id="PF21280">
    <property type="entry name" value="Helicase_dom4_arc"/>
    <property type="match status" value="1"/>
</dbReference>
<evidence type="ECO:0000256" key="8">
    <source>
        <dbReference type="ARBA" id="ARBA00023235"/>
    </source>
</evidence>
<name>A0A0W8F853_9ZZZZ</name>
<evidence type="ECO:0000256" key="7">
    <source>
        <dbReference type="ARBA" id="ARBA00023204"/>
    </source>
</evidence>
<keyword evidence="4 15" id="KW-0347">Helicase</keyword>
<evidence type="ECO:0000256" key="9">
    <source>
        <dbReference type="ARBA" id="ARBA00034617"/>
    </source>
</evidence>
<dbReference type="GO" id="GO:0016787">
    <property type="term" value="F:hydrolase activity"/>
    <property type="evidence" value="ECO:0007669"/>
    <property type="project" value="UniProtKB-KW"/>
</dbReference>
<dbReference type="Pfam" id="PF00271">
    <property type="entry name" value="Helicase_C"/>
    <property type="match status" value="1"/>
</dbReference>
<keyword evidence="5" id="KW-0067">ATP-binding</keyword>
<comment type="catalytic activity">
    <reaction evidence="11">
        <text>ATP + H2O = ADP + phosphate + H(+)</text>
        <dbReference type="Rhea" id="RHEA:13065"/>
        <dbReference type="ChEBI" id="CHEBI:15377"/>
        <dbReference type="ChEBI" id="CHEBI:15378"/>
        <dbReference type="ChEBI" id="CHEBI:30616"/>
        <dbReference type="ChEBI" id="CHEBI:43474"/>
        <dbReference type="ChEBI" id="CHEBI:456216"/>
        <dbReference type="EC" id="5.6.2.4"/>
    </reaction>
</comment>
<dbReference type="InterPro" id="IPR046931">
    <property type="entry name" value="HTH_61"/>
</dbReference>
<evidence type="ECO:0000259" key="14">
    <source>
        <dbReference type="PROSITE" id="PS51194"/>
    </source>
</evidence>
<accession>A0A0W8F853</accession>
<evidence type="ECO:0000256" key="3">
    <source>
        <dbReference type="ARBA" id="ARBA00022801"/>
    </source>
</evidence>
<dbReference type="InterPro" id="IPR027417">
    <property type="entry name" value="P-loop_NTPase"/>
</dbReference>
<dbReference type="Gene3D" id="3.40.50.300">
    <property type="entry name" value="P-loop containing nucleotide triphosphate hydrolases"/>
    <property type="match status" value="2"/>
</dbReference>
<evidence type="ECO:0000259" key="13">
    <source>
        <dbReference type="PROSITE" id="PS51192"/>
    </source>
</evidence>
<dbReference type="EC" id="5.6.2.4" evidence="10"/>
<dbReference type="PANTHER" id="PTHR47961">
    <property type="entry name" value="DNA POLYMERASE THETA, PUTATIVE (AFU_ORTHOLOGUE AFUA_1G05260)-RELATED"/>
    <property type="match status" value="1"/>
</dbReference>
<dbReference type="SMART" id="SM00490">
    <property type="entry name" value="HELICc"/>
    <property type="match status" value="1"/>
</dbReference>
<dbReference type="Pfam" id="PF14520">
    <property type="entry name" value="HHH_5"/>
    <property type="match status" value="1"/>
</dbReference>
<dbReference type="Gene3D" id="1.10.150.20">
    <property type="entry name" value="5' to 3' exonuclease, C-terminal subdomain"/>
    <property type="match status" value="1"/>
</dbReference>
<gene>
    <name evidence="15" type="ORF">ASZ90_013245</name>
</gene>
<dbReference type="SUPFAM" id="SSF158702">
    <property type="entry name" value="Sec63 N-terminal domain-like"/>
    <property type="match status" value="1"/>
</dbReference>
<dbReference type="AlphaFoldDB" id="A0A0W8F853"/>
<dbReference type="CDD" id="cd18028">
    <property type="entry name" value="DEXHc_archSki2"/>
    <property type="match status" value="1"/>
</dbReference>
<dbReference type="PROSITE" id="PS51192">
    <property type="entry name" value="HELICASE_ATP_BIND_1"/>
    <property type="match status" value="1"/>
</dbReference>
<sequence length="769" mass="85689">MLEIRDLSRWLPQEAIELYEGQGYNELYPPQAQAVERGLLEGKNMLLALATASGKTFLAELAMLKAALQSKRSLYIVPLRALAAEKFDSFQRFKDLGVSVGISTGDFDKKDERLGRNQIIIATSEKADSLMRNGASWIRDLAVLVIDEIHLLNDVGRGPTLEMTITKLRRSNSGLQIIGLSATVANSRELADWLDAELVSSDWRPIALKEGVICKGRLVFSDEERALEAKKDEKKDESIALVRDTLSQDAQILIFENSRKNAEAAAIKLSNLIPPDPKAETLSESILATGESETCHRLASCVSRGIAFHHAGLLPDQRRLVEQGFRENRIKVIASTPTLAAGLNLPARRVLIKSYRRYEYGSGMVPIPVIEYRQMAGRAGRPGLDPYGESFLMAKDDSEMRNLKEHYIDGSPEEIWSKLASESALRTHILSTITAGFARTEGELKEFIATTFYAYQQDPWHLDAALEKVLAFLSDNGMIVDSPEGDLTPTKLGSLVSKLYIDPLSAVIMLENLAEKGGREEKNGKEATVRKPTDLSLIHLITMTPDMALLYIQSADGWVEEFIDLNQSELFNEENYDYLLREAKTSSMLFDWIGEVKEELISDRYRIGPGDIRRSAETAEWLMHSLAELSKHLDLGITYRAEQLSVRLHYGAGQDLLSLLDLKGVGRVRARKLHQSGITNREKLKSTDPVEIARLLGPKIAEKVLLQLAREERMDGMRSDEAIEGYGKDGEEEVNGITKNQAASEAQPPGERPPANKTKARRPKQGRLP</sequence>
<feature type="domain" description="Helicase ATP-binding" evidence="13">
    <location>
        <begin position="36"/>
        <end position="202"/>
    </location>
</feature>
<evidence type="ECO:0000256" key="11">
    <source>
        <dbReference type="ARBA" id="ARBA00048988"/>
    </source>
</evidence>
<organism evidence="15">
    <name type="scientific">hydrocarbon metagenome</name>
    <dbReference type="NCBI Taxonomy" id="938273"/>
    <lineage>
        <taxon>unclassified sequences</taxon>
        <taxon>metagenomes</taxon>
        <taxon>ecological metagenomes</taxon>
    </lineage>
</organism>
<feature type="compositionally biased region" description="Basic residues" evidence="12">
    <location>
        <begin position="758"/>
        <end position="769"/>
    </location>
</feature>
<dbReference type="CDD" id="cd18795">
    <property type="entry name" value="SF2_C_Ski2"/>
    <property type="match status" value="1"/>
</dbReference>
<keyword evidence="8" id="KW-0413">Isomerase</keyword>
<evidence type="ECO:0000256" key="12">
    <source>
        <dbReference type="SAM" id="MobiDB-lite"/>
    </source>
</evidence>
<evidence type="ECO:0000256" key="10">
    <source>
        <dbReference type="ARBA" id="ARBA00034808"/>
    </source>
</evidence>
<dbReference type="EMBL" id="LNQE01001465">
    <property type="protein sequence ID" value="KUG17064.1"/>
    <property type="molecule type" value="Genomic_DNA"/>
</dbReference>
<evidence type="ECO:0000256" key="1">
    <source>
        <dbReference type="ARBA" id="ARBA00022741"/>
    </source>
</evidence>
<evidence type="ECO:0000256" key="6">
    <source>
        <dbReference type="ARBA" id="ARBA00023125"/>
    </source>
</evidence>
<comment type="catalytic activity">
    <reaction evidence="9">
        <text>Couples ATP hydrolysis with the unwinding of duplex DNA by translocating in the 3'-5' direction.</text>
        <dbReference type="EC" id="5.6.2.4"/>
    </reaction>
</comment>
<dbReference type="GO" id="GO:0003677">
    <property type="term" value="F:DNA binding"/>
    <property type="evidence" value="ECO:0007669"/>
    <property type="project" value="UniProtKB-KW"/>
</dbReference>
<feature type="region of interest" description="Disordered" evidence="12">
    <location>
        <begin position="716"/>
        <end position="769"/>
    </location>
</feature>
<feature type="compositionally biased region" description="Basic and acidic residues" evidence="12">
    <location>
        <begin position="716"/>
        <end position="729"/>
    </location>
</feature>
<comment type="caution">
    <text evidence="15">The sequence shown here is derived from an EMBL/GenBank/DDBJ whole genome shotgun (WGS) entry which is preliminary data.</text>
</comment>
<evidence type="ECO:0000256" key="5">
    <source>
        <dbReference type="ARBA" id="ARBA00022840"/>
    </source>
</evidence>
<dbReference type="Gene3D" id="1.10.3380.30">
    <property type="match status" value="1"/>
</dbReference>
<dbReference type="Pfam" id="PF20470">
    <property type="entry name" value="HTH_61"/>
    <property type="match status" value="1"/>
</dbReference>
<dbReference type="Pfam" id="PF00270">
    <property type="entry name" value="DEAD"/>
    <property type="match status" value="1"/>
</dbReference>
<evidence type="ECO:0000256" key="4">
    <source>
        <dbReference type="ARBA" id="ARBA00022806"/>
    </source>
</evidence>
<dbReference type="HAMAP" id="MF_00442">
    <property type="entry name" value="Helicase_Hel308"/>
    <property type="match status" value="1"/>
</dbReference>
<dbReference type="PROSITE" id="PS51194">
    <property type="entry name" value="HELICASE_CTER"/>
    <property type="match status" value="1"/>
</dbReference>
<dbReference type="InterPro" id="IPR014001">
    <property type="entry name" value="Helicase_ATP-bd"/>
</dbReference>
<dbReference type="NCBIfam" id="NF002654">
    <property type="entry name" value="PRK02362.1"/>
    <property type="match status" value="1"/>
</dbReference>
<dbReference type="SUPFAM" id="SSF52540">
    <property type="entry name" value="P-loop containing nucleoside triphosphate hydrolases"/>
    <property type="match status" value="1"/>
</dbReference>
<keyword evidence="3" id="KW-0378">Hydrolase</keyword>
<dbReference type="InterPro" id="IPR050474">
    <property type="entry name" value="Hel308_SKI2-like"/>
</dbReference>
<feature type="domain" description="Helicase C-terminal" evidence="14">
    <location>
        <begin position="222"/>
        <end position="423"/>
    </location>
</feature>
<dbReference type="GO" id="GO:0006281">
    <property type="term" value="P:DNA repair"/>
    <property type="evidence" value="ECO:0007669"/>
    <property type="project" value="UniProtKB-KW"/>
</dbReference>
<dbReference type="InterPro" id="IPR036390">
    <property type="entry name" value="WH_DNA-bd_sf"/>
</dbReference>
<dbReference type="InterPro" id="IPR001650">
    <property type="entry name" value="Helicase_C-like"/>
</dbReference>
<dbReference type="InterPro" id="IPR048772">
    <property type="entry name" value="Hel308-like_dom4"/>
</dbReference>
<keyword evidence="7" id="KW-0234">DNA repair</keyword>
<dbReference type="GO" id="GO:0043138">
    <property type="term" value="F:3'-5' DNA helicase activity"/>
    <property type="evidence" value="ECO:0007669"/>
    <property type="project" value="UniProtKB-EC"/>
</dbReference>
<reference evidence="15" key="1">
    <citation type="journal article" date="2015" name="Proc. Natl. Acad. Sci. U.S.A.">
        <title>Networks of energetic and metabolic interactions define dynamics in microbial communities.</title>
        <authorList>
            <person name="Embree M."/>
            <person name="Liu J.K."/>
            <person name="Al-Bassam M.M."/>
            <person name="Zengler K."/>
        </authorList>
    </citation>
    <scope>NUCLEOTIDE SEQUENCE</scope>
</reference>
<keyword evidence="6" id="KW-0238">DNA-binding</keyword>
<keyword evidence="1" id="KW-0547">Nucleotide-binding</keyword>
<protein>
    <recommendedName>
        <fullName evidence="10">DNA 3'-5' helicase</fullName>
        <ecNumber evidence="10">5.6.2.4</ecNumber>
    </recommendedName>
</protein>